<keyword evidence="4" id="KW-1185">Reference proteome</keyword>
<dbReference type="Proteomes" id="UP000650994">
    <property type="component" value="Unassembled WGS sequence"/>
</dbReference>
<reference evidence="1" key="5">
    <citation type="submission" date="2024-05" db="EMBL/GenBank/DDBJ databases">
        <authorList>
            <person name="Sun Q."/>
            <person name="Zhou Y."/>
        </authorList>
    </citation>
    <scope>NUCLEOTIDE SEQUENCE</scope>
    <source>
        <strain evidence="1">CGMCC 1.12707</strain>
    </source>
</reference>
<accession>A0A1M6YH94</accession>
<proteinExistence type="predicted"/>
<protein>
    <recommendedName>
        <fullName evidence="5">TonB protein C-terminal</fullName>
    </recommendedName>
</protein>
<evidence type="ECO:0000313" key="1">
    <source>
        <dbReference type="EMBL" id="GGE97229.1"/>
    </source>
</evidence>
<name>A0A1M6YH94_9FLAO</name>
<evidence type="ECO:0000313" key="4">
    <source>
        <dbReference type="Proteomes" id="UP000650994"/>
    </source>
</evidence>
<evidence type="ECO:0000313" key="3">
    <source>
        <dbReference type="Proteomes" id="UP000184120"/>
    </source>
</evidence>
<dbReference type="RefSeq" id="WP_072931999.1">
    <property type="nucleotide sequence ID" value="NZ_BMFL01000008.1"/>
</dbReference>
<dbReference type="EMBL" id="FRBH01000006">
    <property type="protein sequence ID" value="SHL17637.1"/>
    <property type="molecule type" value="Genomic_DNA"/>
</dbReference>
<organism evidence="2 3">
    <name type="scientific">Chishuiella changwenlii</name>
    <dbReference type="NCBI Taxonomy" id="1434701"/>
    <lineage>
        <taxon>Bacteria</taxon>
        <taxon>Pseudomonadati</taxon>
        <taxon>Bacteroidota</taxon>
        <taxon>Flavobacteriia</taxon>
        <taxon>Flavobacteriales</taxon>
        <taxon>Weeksellaceae</taxon>
        <taxon>Chishuiella</taxon>
    </lineage>
</organism>
<gene>
    <name evidence="1" type="ORF">GCM10010984_13460</name>
    <name evidence="2" type="ORF">SAMN05443634_106254</name>
</gene>
<evidence type="ECO:0000313" key="2">
    <source>
        <dbReference type="EMBL" id="SHL17637.1"/>
    </source>
</evidence>
<reference evidence="1" key="1">
    <citation type="journal article" date="2014" name="Int. J. Syst. Evol. Microbiol.">
        <title>Complete genome of a new Firmicutes species belonging to the dominant human colonic microbiota ('Ruminococcus bicirculans') reveals two chromosomes and a selective capacity to utilize plant glucans.</title>
        <authorList>
            <consortium name="NISC Comparative Sequencing Program"/>
            <person name="Wegmann U."/>
            <person name="Louis P."/>
            <person name="Goesmann A."/>
            <person name="Henrissat B."/>
            <person name="Duncan S.H."/>
            <person name="Flint H.J."/>
        </authorList>
    </citation>
    <scope>NUCLEOTIDE SEQUENCE</scope>
    <source>
        <strain evidence="1">CGMCC 1.12707</strain>
    </source>
</reference>
<dbReference type="Proteomes" id="UP000184120">
    <property type="component" value="Unassembled WGS sequence"/>
</dbReference>
<dbReference type="OrthoDB" id="1446819at2"/>
<reference evidence="2" key="2">
    <citation type="submission" date="2016-11" db="EMBL/GenBank/DDBJ databases">
        <authorList>
            <person name="Jaros S."/>
            <person name="Januszkiewicz K."/>
            <person name="Wedrychowicz H."/>
        </authorList>
    </citation>
    <scope>NUCLEOTIDE SEQUENCE [LARGE SCALE GENOMIC DNA]</scope>
    <source>
        <strain evidence="2">DSM 27989</strain>
    </source>
</reference>
<sequence>MKTFIYFLLFTPFAFGQQVNLGKTLIYPKCEKFEKKGNEKLEFCFLGNFIEEVGQYSINILAKKNIPYIDIEAKMKFVIDESGNFTSLEFFGNEFNKELMRESVEMYLQKYNKRKKKIQPAKDENGNPIPKSFYIPYVLKKNITHINMN</sequence>
<dbReference type="EMBL" id="BMFL01000008">
    <property type="protein sequence ID" value="GGE97229.1"/>
    <property type="molecule type" value="Genomic_DNA"/>
</dbReference>
<dbReference type="AlphaFoldDB" id="A0A1M6YH94"/>
<evidence type="ECO:0008006" key="5">
    <source>
        <dbReference type="Google" id="ProtNLM"/>
    </source>
</evidence>
<reference evidence="3" key="3">
    <citation type="submission" date="2016-11" db="EMBL/GenBank/DDBJ databases">
        <authorList>
            <person name="Varghese N."/>
            <person name="Submissions S."/>
        </authorList>
    </citation>
    <scope>NUCLEOTIDE SEQUENCE [LARGE SCALE GENOMIC DNA]</scope>
    <source>
        <strain evidence="3">DSM 27989</strain>
    </source>
</reference>
<reference evidence="4" key="4">
    <citation type="journal article" date="2019" name="Int. J. Syst. Evol. Microbiol.">
        <title>The Global Catalogue of Microorganisms (GCM) 10K type strain sequencing project: providing services to taxonomists for standard genome sequencing and annotation.</title>
        <authorList>
            <consortium name="The Broad Institute Genomics Platform"/>
            <consortium name="The Broad Institute Genome Sequencing Center for Infectious Disease"/>
            <person name="Wu L."/>
            <person name="Ma J."/>
        </authorList>
    </citation>
    <scope>NUCLEOTIDE SEQUENCE [LARGE SCALE GENOMIC DNA]</scope>
    <source>
        <strain evidence="4">CGMCC 1.12707</strain>
    </source>
</reference>